<dbReference type="InterPro" id="IPR015944">
    <property type="entry name" value="Gly-tRNA-synth_bsu"/>
</dbReference>
<dbReference type="EC" id="6.1.1.14" evidence="11"/>
<accession>A0A6N7EV19</accession>
<evidence type="ECO:0000256" key="8">
    <source>
        <dbReference type="ARBA" id="ARBA00022917"/>
    </source>
</evidence>
<dbReference type="HAMAP" id="MF_00255">
    <property type="entry name" value="Gly_tRNA_synth_beta"/>
    <property type="match status" value="1"/>
</dbReference>
<keyword evidence="5 11" id="KW-0436">Ligase</keyword>
<evidence type="ECO:0000256" key="11">
    <source>
        <dbReference type="HAMAP-Rule" id="MF_00255"/>
    </source>
</evidence>
<keyword evidence="9 11" id="KW-0030">Aminoacyl-tRNA synthetase</keyword>
<dbReference type="GO" id="GO:0005829">
    <property type="term" value="C:cytosol"/>
    <property type="evidence" value="ECO:0007669"/>
    <property type="project" value="TreeGrafter"/>
</dbReference>
<dbReference type="PANTHER" id="PTHR30075">
    <property type="entry name" value="GLYCYL-TRNA SYNTHETASE"/>
    <property type="match status" value="1"/>
</dbReference>
<comment type="catalytic activity">
    <reaction evidence="10 11">
        <text>tRNA(Gly) + glycine + ATP = glycyl-tRNA(Gly) + AMP + diphosphate</text>
        <dbReference type="Rhea" id="RHEA:16013"/>
        <dbReference type="Rhea" id="RHEA-COMP:9664"/>
        <dbReference type="Rhea" id="RHEA-COMP:9683"/>
        <dbReference type="ChEBI" id="CHEBI:30616"/>
        <dbReference type="ChEBI" id="CHEBI:33019"/>
        <dbReference type="ChEBI" id="CHEBI:57305"/>
        <dbReference type="ChEBI" id="CHEBI:78442"/>
        <dbReference type="ChEBI" id="CHEBI:78522"/>
        <dbReference type="ChEBI" id="CHEBI:456215"/>
        <dbReference type="EC" id="6.1.1.14"/>
    </reaction>
</comment>
<dbReference type="InterPro" id="IPR008909">
    <property type="entry name" value="DALR_anticod-bd"/>
</dbReference>
<reference evidence="13 14" key="1">
    <citation type="submission" date="2019-10" db="EMBL/GenBank/DDBJ databases">
        <title>Cardiobacteriales fam. a chemoheterotrophic member of the order Cardiobacteriales, and proposal of Cardiobacteriales fam. nov.</title>
        <authorList>
            <person name="Wang C."/>
        </authorList>
    </citation>
    <scope>NUCLEOTIDE SEQUENCE [LARGE SCALE GENOMIC DNA]</scope>
    <source>
        <strain evidence="13 14">ML27</strain>
    </source>
</reference>
<dbReference type="RefSeq" id="WP_152808374.1">
    <property type="nucleotide sequence ID" value="NZ_WHNW01000001.1"/>
</dbReference>
<comment type="subunit">
    <text evidence="3 11">Tetramer of two alpha and two beta subunits.</text>
</comment>
<sequence length="713" mass="78225">MSQSMGQSTGQSAGQSMNESTLLIELGVAELPTAAVEQLSQAFLTQIKHCLDEKGIRYGSAKRFATARRLAVQVHNIAATQAEQHIEKRGPALKAAKDADGNWTKAASGFAASCGVAADDLHIDSTPKGDWLFFRQTVAGKPTVALIPDLFQAALADLPIAKRMRWGSRDESFVRPVLTLVMMLDDTVIDAELFGVKSGNTTLGHRFHGDKTRTILHANAYEKNLADSFVIADIDKRRETIVQQVNALVATIDAAHGASPVIDAGTLDEVNALVEHPVAILGEFDARYLRIPQEVLIKTMQDNQKYFAVVDSENKILPYFVTIANIASEHPDIVRVGNQRVIEPRFADAEFFWENDQKTPLIARRDALKHVVYQAKLGSVFDRSERMTTIAQWLAEQLDYNRDYARRAAQLAKCDLTTEMVFEFGELQGVIGQYYAKNDGEPHEVTTAIREHYLPKFAGDALPKTQTGLVIALADKIENLIGGFAVGAKPTGTKDAYGLRRATIGIIRLLDNAALDLALADLLAFAAQAFDPALSAEKQLNDIQSYIDERLKGYYHDQGIRYDVIEAVLAVKPAYTHDATARCQALMAFLPHEAADNLFAANKRISNILKKTTVTQSAVDTQKLTETAEKTLAAATSHVKSQLNAAIAQQDYASALNILSVLRQPLDDFFDQVMVMSDDDSERNNRLALLADIRALFLQIADVSTIDNSVGNG</sequence>
<dbReference type="GO" id="GO:0006420">
    <property type="term" value="P:arginyl-tRNA aminoacylation"/>
    <property type="evidence" value="ECO:0007669"/>
    <property type="project" value="InterPro"/>
</dbReference>
<evidence type="ECO:0000256" key="2">
    <source>
        <dbReference type="ARBA" id="ARBA00008226"/>
    </source>
</evidence>
<keyword evidence="14" id="KW-1185">Reference proteome</keyword>
<comment type="caution">
    <text evidence="13">The sequence shown here is derived from an EMBL/GenBank/DDBJ whole genome shotgun (WGS) entry which is preliminary data.</text>
</comment>
<dbReference type="Proteomes" id="UP000471298">
    <property type="component" value="Unassembled WGS sequence"/>
</dbReference>
<dbReference type="SUPFAM" id="SSF109604">
    <property type="entry name" value="HD-domain/PDEase-like"/>
    <property type="match status" value="1"/>
</dbReference>
<dbReference type="PANTHER" id="PTHR30075:SF2">
    <property type="entry name" value="GLYCINE--TRNA LIGASE, CHLOROPLASTIC_MITOCHONDRIAL 2"/>
    <property type="match status" value="1"/>
</dbReference>
<evidence type="ECO:0000256" key="9">
    <source>
        <dbReference type="ARBA" id="ARBA00023146"/>
    </source>
</evidence>
<dbReference type="EMBL" id="WHNW01000001">
    <property type="protein sequence ID" value="MPV85279.1"/>
    <property type="molecule type" value="Genomic_DNA"/>
</dbReference>
<organism evidence="13 14">
    <name type="scientific">Ostreibacterium oceani</name>
    <dbReference type="NCBI Taxonomy" id="2654998"/>
    <lineage>
        <taxon>Bacteria</taxon>
        <taxon>Pseudomonadati</taxon>
        <taxon>Pseudomonadota</taxon>
        <taxon>Gammaproteobacteria</taxon>
        <taxon>Cardiobacteriales</taxon>
        <taxon>Ostreibacteriaceae</taxon>
        <taxon>Ostreibacterium</taxon>
    </lineage>
</organism>
<dbReference type="FunCoup" id="A0A6N7EV19">
    <property type="interactions" value="496"/>
</dbReference>
<dbReference type="GO" id="GO:0004820">
    <property type="term" value="F:glycine-tRNA ligase activity"/>
    <property type="evidence" value="ECO:0007669"/>
    <property type="project" value="UniProtKB-UniRule"/>
</dbReference>
<keyword evidence="8 11" id="KW-0648">Protein biosynthesis</keyword>
<keyword evidence="4 11" id="KW-0963">Cytoplasm</keyword>
<dbReference type="InterPro" id="IPR006194">
    <property type="entry name" value="Gly-tRNA-synth_heterodimer"/>
</dbReference>
<evidence type="ECO:0000256" key="3">
    <source>
        <dbReference type="ARBA" id="ARBA00011209"/>
    </source>
</evidence>
<dbReference type="PROSITE" id="PS50861">
    <property type="entry name" value="AA_TRNA_LIGASE_II_GLYAB"/>
    <property type="match status" value="1"/>
</dbReference>
<evidence type="ECO:0000256" key="4">
    <source>
        <dbReference type="ARBA" id="ARBA00022490"/>
    </source>
</evidence>
<name>A0A6N7EV19_9GAMM</name>
<evidence type="ECO:0000256" key="1">
    <source>
        <dbReference type="ARBA" id="ARBA00004496"/>
    </source>
</evidence>
<comment type="subcellular location">
    <subcellularLocation>
        <location evidence="1 11">Cytoplasm</location>
    </subcellularLocation>
</comment>
<dbReference type="GO" id="GO:0004814">
    <property type="term" value="F:arginine-tRNA ligase activity"/>
    <property type="evidence" value="ECO:0007669"/>
    <property type="project" value="InterPro"/>
</dbReference>
<dbReference type="InParanoid" id="A0A6N7EV19"/>
<dbReference type="AlphaFoldDB" id="A0A6N7EV19"/>
<dbReference type="Pfam" id="PF02092">
    <property type="entry name" value="tRNA_synt_2f"/>
    <property type="match status" value="1"/>
</dbReference>
<gene>
    <name evidence="11" type="primary">glyS</name>
    <name evidence="13" type="ORF">GCU85_00845</name>
</gene>
<protein>
    <recommendedName>
        <fullName evidence="11">Glycine--tRNA ligase beta subunit</fullName>
        <ecNumber evidence="11">6.1.1.14</ecNumber>
    </recommendedName>
    <alternativeName>
        <fullName evidence="11">Glycyl-tRNA synthetase beta subunit</fullName>
        <shortName evidence="11">GlyRS</shortName>
    </alternativeName>
</protein>
<dbReference type="GO" id="GO:0005524">
    <property type="term" value="F:ATP binding"/>
    <property type="evidence" value="ECO:0007669"/>
    <property type="project" value="UniProtKB-UniRule"/>
</dbReference>
<keyword evidence="6 11" id="KW-0547">Nucleotide-binding</keyword>
<evidence type="ECO:0000259" key="12">
    <source>
        <dbReference type="Pfam" id="PF05746"/>
    </source>
</evidence>
<dbReference type="NCBIfam" id="TIGR00211">
    <property type="entry name" value="glyS"/>
    <property type="match status" value="1"/>
</dbReference>
<evidence type="ECO:0000256" key="7">
    <source>
        <dbReference type="ARBA" id="ARBA00022840"/>
    </source>
</evidence>
<feature type="domain" description="DALR anticodon binding" evidence="12">
    <location>
        <begin position="601"/>
        <end position="697"/>
    </location>
</feature>
<evidence type="ECO:0000313" key="13">
    <source>
        <dbReference type="EMBL" id="MPV85279.1"/>
    </source>
</evidence>
<keyword evidence="7 11" id="KW-0067">ATP-binding</keyword>
<dbReference type="GO" id="GO:0006426">
    <property type="term" value="P:glycyl-tRNA aminoacylation"/>
    <property type="evidence" value="ECO:0007669"/>
    <property type="project" value="UniProtKB-UniRule"/>
</dbReference>
<comment type="similarity">
    <text evidence="2 11">Belongs to the class-II aminoacyl-tRNA synthetase family.</text>
</comment>
<evidence type="ECO:0000256" key="6">
    <source>
        <dbReference type="ARBA" id="ARBA00022741"/>
    </source>
</evidence>
<dbReference type="Pfam" id="PF05746">
    <property type="entry name" value="DALR_1"/>
    <property type="match status" value="1"/>
</dbReference>
<dbReference type="PRINTS" id="PR01045">
    <property type="entry name" value="TRNASYNTHGB"/>
</dbReference>
<proteinExistence type="inferred from homology"/>
<evidence type="ECO:0000256" key="10">
    <source>
        <dbReference type="ARBA" id="ARBA00047937"/>
    </source>
</evidence>
<evidence type="ECO:0000256" key="5">
    <source>
        <dbReference type="ARBA" id="ARBA00022598"/>
    </source>
</evidence>
<evidence type="ECO:0000313" key="14">
    <source>
        <dbReference type="Proteomes" id="UP000471298"/>
    </source>
</evidence>